<keyword evidence="1" id="KW-0812">Transmembrane</keyword>
<keyword evidence="2" id="KW-0645">Protease</keyword>
<keyword evidence="1" id="KW-0472">Membrane</keyword>
<dbReference type="GO" id="GO:0006508">
    <property type="term" value="P:proteolysis"/>
    <property type="evidence" value="ECO:0007669"/>
    <property type="project" value="UniProtKB-KW"/>
</dbReference>
<keyword evidence="1" id="KW-1133">Transmembrane helix</keyword>
<organism evidence="2 3">
    <name type="scientific">Herbiconiux flava</name>
    <dbReference type="NCBI Taxonomy" id="881268"/>
    <lineage>
        <taxon>Bacteria</taxon>
        <taxon>Bacillati</taxon>
        <taxon>Actinomycetota</taxon>
        <taxon>Actinomycetes</taxon>
        <taxon>Micrococcales</taxon>
        <taxon>Microbacteriaceae</taxon>
        <taxon>Herbiconiux</taxon>
    </lineage>
</organism>
<evidence type="ECO:0000313" key="3">
    <source>
        <dbReference type="Proteomes" id="UP000549913"/>
    </source>
</evidence>
<keyword evidence="2" id="KW-0378">Hydrolase</keyword>
<gene>
    <name evidence="2" type="ORF">BJ984_000080</name>
</gene>
<accession>A0A852S980</accession>
<dbReference type="EMBL" id="JACCBM010000001">
    <property type="protein sequence ID" value="NYD68922.1"/>
    <property type="molecule type" value="Genomic_DNA"/>
</dbReference>
<feature type="transmembrane region" description="Helical" evidence="1">
    <location>
        <begin position="110"/>
        <end position="132"/>
    </location>
</feature>
<feature type="transmembrane region" description="Helical" evidence="1">
    <location>
        <begin position="47"/>
        <end position="67"/>
    </location>
</feature>
<comment type="caution">
    <text evidence="2">The sequence shown here is derived from an EMBL/GenBank/DDBJ whole genome shotgun (WGS) entry which is preliminary data.</text>
</comment>
<reference evidence="2 3" key="1">
    <citation type="submission" date="2020-07" db="EMBL/GenBank/DDBJ databases">
        <title>Sequencing the genomes of 1000 actinobacteria strains.</title>
        <authorList>
            <person name="Klenk H.-P."/>
        </authorList>
    </citation>
    <scope>NUCLEOTIDE SEQUENCE [LARGE SCALE GENOMIC DNA]</scope>
    <source>
        <strain evidence="2 3">DSM 26474</strain>
    </source>
</reference>
<dbReference type="RefSeq" id="WP_179546352.1">
    <property type="nucleotide sequence ID" value="NZ_BSEW01000001.1"/>
</dbReference>
<protein>
    <submittedName>
        <fullName evidence="2">Modulator of FtsH protease</fullName>
    </submittedName>
</protein>
<feature type="transmembrane region" description="Helical" evidence="1">
    <location>
        <begin position="12"/>
        <end position="35"/>
    </location>
</feature>
<name>A0A852S980_9MICO</name>
<dbReference type="GO" id="GO:0008233">
    <property type="term" value="F:peptidase activity"/>
    <property type="evidence" value="ECO:0007669"/>
    <property type="project" value="UniProtKB-KW"/>
</dbReference>
<sequence length="165" mass="16713">MTSVDLEGWHDFAAATVGAAGALAGLIIVAVSVNVKQIIAGSALPARAGATIASIAVILVSSMAMLIPSQSAEVLGIELVAFAAAALAFQVDAAVRMLRSHDGPRLALKIPTIVLGIGQLSGVLVGGILLIAGNPDGLFHVAAGFIVIFIVSIVNAWVLMVEILR</sequence>
<evidence type="ECO:0000313" key="2">
    <source>
        <dbReference type="EMBL" id="NYD68922.1"/>
    </source>
</evidence>
<feature type="transmembrane region" description="Helical" evidence="1">
    <location>
        <begin position="138"/>
        <end position="160"/>
    </location>
</feature>
<keyword evidence="3" id="KW-1185">Reference proteome</keyword>
<evidence type="ECO:0000256" key="1">
    <source>
        <dbReference type="SAM" id="Phobius"/>
    </source>
</evidence>
<proteinExistence type="predicted"/>
<dbReference type="Proteomes" id="UP000549913">
    <property type="component" value="Unassembled WGS sequence"/>
</dbReference>
<dbReference type="AlphaFoldDB" id="A0A852S980"/>